<accession>A0A915E0S1</accession>
<organism evidence="1 2">
    <name type="scientific">Ditylenchus dipsaci</name>
    <dbReference type="NCBI Taxonomy" id="166011"/>
    <lineage>
        <taxon>Eukaryota</taxon>
        <taxon>Metazoa</taxon>
        <taxon>Ecdysozoa</taxon>
        <taxon>Nematoda</taxon>
        <taxon>Chromadorea</taxon>
        <taxon>Rhabditida</taxon>
        <taxon>Tylenchina</taxon>
        <taxon>Tylenchomorpha</taxon>
        <taxon>Sphaerularioidea</taxon>
        <taxon>Anguinidae</taxon>
        <taxon>Anguininae</taxon>
        <taxon>Ditylenchus</taxon>
    </lineage>
</organism>
<dbReference type="AlphaFoldDB" id="A0A915E0S1"/>
<evidence type="ECO:0000313" key="2">
    <source>
        <dbReference type="WBParaSite" id="jg24683"/>
    </source>
</evidence>
<keyword evidence="1" id="KW-1185">Reference proteome</keyword>
<sequence>MLWTRFVNAQADESTDDETDFASQIEDLRKEMRDGFEEKDRVIDEQRKELSQQRRFISSIVGKEMSEPGVMAELDQISTNCRISATKKLVKRKACQIGSKDASVIVIASGSSSVKIENKEIKQEHNDIFSHDKTIAPVTKRKFHLSKNQVKTSAILFVNAMISVLQTHFLQISLNTKAQKF</sequence>
<proteinExistence type="predicted"/>
<reference evidence="2" key="1">
    <citation type="submission" date="2022-11" db="UniProtKB">
        <authorList>
            <consortium name="WormBaseParasite"/>
        </authorList>
    </citation>
    <scope>IDENTIFICATION</scope>
</reference>
<dbReference type="WBParaSite" id="jg24683">
    <property type="protein sequence ID" value="jg24683"/>
    <property type="gene ID" value="jg24683"/>
</dbReference>
<protein>
    <submittedName>
        <fullName evidence="2">Uncharacterized protein</fullName>
    </submittedName>
</protein>
<name>A0A915E0S1_9BILA</name>
<evidence type="ECO:0000313" key="1">
    <source>
        <dbReference type="Proteomes" id="UP000887574"/>
    </source>
</evidence>
<dbReference type="Proteomes" id="UP000887574">
    <property type="component" value="Unplaced"/>
</dbReference>